<sequence>MNLERRRAQETSPSEAANGKRLELIAAAEWYRLQLGWPVAFDASHCRLVMRTGETVDAITMPDWLASSVALHLEQGLLAGPISIDTTRTWWTILSAPCGGSHADISPELRSCRVHVVPHGGQVVLPHPHDTRHWRRPPNAGTPLPPWKAVITATNRSVQQLR</sequence>
<organism evidence="1 2">
    <name type="scientific">Saccharopolyspora hirsuta</name>
    <dbReference type="NCBI Taxonomy" id="1837"/>
    <lineage>
        <taxon>Bacteria</taxon>
        <taxon>Bacillati</taxon>
        <taxon>Actinomycetota</taxon>
        <taxon>Actinomycetes</taxon>
        <taxon>Pseudonocardiales</taxon>
        <taxon>Pseudonocardiaceae</taxon>
        <taxon>Saccharopolyspora</taxon>
    </lineage>
</organism>
<comment type="caution">
    <text evidence="1">The sequence shown here is derived from an EMBL/GenBank/DDBJ whole genome shotgun (WGS) entry which is preliminary data.</text>
</comment>
<dbReference type="OrthoDB" id="4546644at2"/>
<evidence type="ECO:0000313" key="1">
    <source>
        <dbReference type="EMBL" id="KAA5825457.1"/>
    </source>
</evidence>
<evidence type="ECO:0000313" key="2">
    <source>
        <dbReference type="Proteomes" id="UP000323946"/>
    </source>
</evidence>
<keyword evidence="2" id="KW-1185">Reference proteome</keyword>
<reference evidence="1 2" key="1">
    <citation type="submission" date="2019-09" db="EMBL/GenBank/DDBJ databases">
        <title>Draft genome sequence of the thermophilic Saccharopolyspora hirsuta VKM Ac-666T.</title>
        <authorList>
            <person name="Lobastova T.G."/>
            <person name="Fokina V."/>
            <person name="Bragin E.Y."/>
            <person name="Shtratnikova V.Y."/>
            <person name="Starodumova I.P."/>
            <person name="Tarlachkov S.V."/>
            <person name="Donova M.V."/>
        </authorList>
    </citation>
    <scope>NUCLEOTIDE SEQUENCE [LARGE SCALE GENOMIC DNA]</scope>
    <source>
        <strain evidence="1 2">VKM Ac-666</strain>
    </source>
</reference>
<dbReference type="Proteomes" id="UP000323946">
    <property type="component" value="Unassembled WGS sequence"/>
</dbReference>
<proteinExistence type="predicted"/>
<protein>
    <submittedName>
        <fullName evidence="1">Uncharacterized protein</fullName>
    </submittedName>
</protein>
<name>A0A5M7BB18_SACHI</name>
<dbReference type="RefSeq" id="WP_150070773.1">
    <property type="nucleotide sequence ID" value="NZ_VWPH01000021.1"/>
</dbReference>
<dbReference type="EMBL" id="VWPH01000021">
    <property type="protein sequence ID" value="KAA5825457.1"/>
    <property type="molecule type" value="Genomic_DNA"/>
</dbReference>
<dbReference type="AlphaFoldDB" id="A0A5M7BB18"/>
<gene>
    <name evidence="1" type="ORF">F1721_33010</name>
</gene>
<accession>A0A5M7BB18</accession>